<evidence type="ECO:0000259" key="1">
    <source>
        <dbReference type="Pfam" id="PF03358"/>
    </source>
</evidence>
<reference evidence="2 3" key="1">
    <citation type="submission" date="2018-12" db="EMBL/GenBank/DDBJ databases">
        <authorList>
            <consortium name="Pathogen Informatics"/>
        </authorList>
    </citation>
    <scope>NUCLEOTIDE SEQUENCE [LARGE SCALE GENOMIC DNA]</scope>
    <source>
        <strain evidence="2 3">NCTC10951</strain>
    </source>
</reference>
<protein>
    <submittedName>
        <fullName evidence="2">Predicted flavoprotein</fullName>
    </submittedName>
</protein>
<dbReference type="EMBL" id="LR134477">
    <property type="protein sequence ID" value="VEI14244.1"/>
    <property type="molecule type" value="Genomic_DNA"/>
</dbReference>
<dbReference type="Pfam" id="PF03358">
    <property type="entry name" value="FMN_red"/>
    <property type="match status" value="1"/>
</dbReference>
<dbReference type="SUPFAM" id="SSF52218">
    <property type="entry name" value="Flavoproteins"/>
    <property type="match status" value="1"/>
</dbReference>
<dbReference type="InterPro" id="IPR029039">
    <property type="entry name" value="Flavoprotein-like_sf"/>
</dbReference>
<accession>A0A448PH64</accession>
<dbReference type="Gene3D" id="3.40.50.360">
    <property type="match status" value="1"/>
</dbReference>
<evidence type="ECO:0000313" key="2">
    <source>
        <dbReference type="EMBL" id="VEI14244.1"/>
    </source>
</evidence>
<dbReference type="AlphaFoldDB" id="A0A448PH64"/>
<feature type="domain" description="NADPH-dependent FMN reductase-like" evidence="1">
    <location>
        <begin position="3"/>
        <end position="50"/>
    </location>
</feature>
<sequence length="100" mass="10893">MCAADVLVWGTPVYWHGMTGALKTLIERMNDEPAEHIAGTPLAFFFQGSGPGPAVTEVMHTTIERLTDVYRMPLLGIADGAHSIPALRQRIVGPFFAENL</sequence>
<name>A0A448PH64_ACTVI</name>
<proteinExistence type="predicted"/>
<dbReference type="InterPro" id="IPR005025">
    <property type="entry name" value="FMN_Rdtase-like_dom"/>
</dbReference>
<organism evidence="2 3">
    <name type="scientific">Actinomyces viscosus</name>
    <dbReference type="NCBI Taxonomy" id="1656"/>
    <lineage>
        <taxon>Bacteria</taxon>
        <taxon>Bacillati</taxon>
        <taxon>Actinomycetota</taxon>
        <taxon>Actinomycetes</taxon>
        <taxon>Actinomycetales</taxon>
        <taxon>Actinomycetaceae</taxon>
        <taxon>Actinomyces</taxon>
    </lineage>
</organism>
<evidence type="ECO:0000313" key="3">
    <source>
        <dbReference type="Proteomes" id="UP000268658"/>
    </source>
</evidence>
<dbReference type="GO" id="GO:0016491">
    <property type="term" value="F:oxidoreductase activity"/>
    <property type="evidence" value="ECO:0007669"/>
    <property type="project" value="InterPro"/>
</dbReference>
<dbReference type="Proteomes" id="UP000268658">
    <property type="component" value="Chromosome"/>
</dbReference>
<dbReference type="KEGG" id="avc:NCTC10951_00097"/>
<gene>
    <name evidence="2" type="ORF">NCTC10951_00097</name>
</gene>